<keyword evidence="7" id="KW-1185">Reference proteome</keyword>
<dbReference type="Proteomes" id="UP000245765">
    <property type="component" value="Unassembled WGS sequence"/>
</dbReference>
<gene>
    <name evidence="6" type="ORF">DFH01_15970</name>
</gene>
<evidence type="ECO:0000313" key="6">
    <source>
        <dbReference type="EMBL" id="PWS36633.1"/>
    </source>
</evidence>
<dbReference type="Pfam" id="PF09084">
    <property type="entry name" value="NMT1"/>
    <property type="match status" value="1"/>
</dbReference>
<comment type="similarity">
    <text evidence="2">Belongs to the bacterial solute-binding protein SsuA/TauA family.</text>
</comment>
<dbReference type="SUPFAM" id="SSF53850">
    <property type="entry name" value="Periplasmic binding protein-like II"/>
    <property type="match status" value="1"/>
</dbReference>
<evidence type="ECO:0000256" key="4">
    <source>
        <dbReference type="SAM" id="SignalP"/>
    </source>
</evidence>
<feature type="domain" description="SsuA/THI5-like" evidence="5">
    <location>
        <begin position="139"/>
        <end position="338"/>
    </location>
</feature>
<dbReference type="InterPro" id="IPR015168">
    <property type="entry name" value="SsuA/THI5"/>
</dbReference>
<evidence type="ECO:0000256" key="3">
    <source>
        <dbReference type="ARBA" id="ARBA00022729"/>
    </source>
</evidence>
<organism evidence="6 7">
    <name type="scientific">Falsiroseomonas bella</name>
    <dbReference type="NCBI Taxonomy" id="2184016"/>
    <lineage>
        <taxon>Bacteria</taxon>
        <taxon>Pseudomonadati</taxon>
        <taxon>Pseudomonadota</taxon>
        <taxon>Alphaproteobacteria</taxon>
        <taxon>Acetobacterales</taxon>
        <taxon>Roseomonadaceae</taxon>
        <taxon>Falsiroseomonas</taxon>
    </lineage>
</organism>
<name>A0A317FDN0_9PROT</name>
<proteinExistence type="inferred from homology"/>
<protein>
    <recommendedName>
        <fullName evidence="5">SsuA/THI5-like domain-containing protein</fullName>
    </recommendedName>
</protein>
<feature type="chain" id="PRO_5016241738" description="SsuA/THI5-like domain-containing protein" evidence="4">
    <location>
        <begin position="21"/>
        <end position="423"/>
    </location>
</feature>
<dbReference type="Gene3D" id="3.40.190.10">
    <property type="entry name" value="Periplasmic binding protein-like II"/>
    <property type="match status" value="2"/>
</dbReference>
<dbReference type="PANTHER" id="PTHR30024:SF47">
    <property type="entry name" value="TAURINE-BINDING PERIPLASMIC PROTEIN"/>
    <property type="match status" value="1"/>
</dbReference>
<feature type="signal peptide" evidence="4">
    <location>
        <begin position="1"/>
        <end position="20"/>
    </location>
</feature>
<evidence type="ECO:0000256" key="2">
    <source>
        <dbReference type="ARBA" id="ARBA00010742"/>
    </source>
</evidence>
<comment type="subcellular location">
    <subcellularLocation>
        <location evidence="1">Periplasm</location>
    </subcellularLocation>
</comment>
<evidence type="ECO:0000313" key="7">
    <source>
        <dbReference type="Proteomes" id="UP000245765"/>
    </source>
</evidence>
<dbReference type="GO" id="GO:0042597">
    <property type="term" value="C:periplasmic space"/>
    <property type="evidence" value="ECO:0007669"/>
    <property type="project" value="UniProtKB-SubCell"/>
</dbReference>
<sequence length="423" mass="44808">MAVWPTLPTMIVLPSGAARAAAAAPMVLPAPPRFSTTIGRPSAGDMNSIRMRATTSVRPPTPNGTITRIGRGAWASAGAASGAAASAPSSARRWMVMVLLLPRFPDTPLLLQSAGHANPGERRLSVLTLQEPFRAIFYTPFYAALARGDFAAEGVEVRLLTVGEPDRAVANLLSGAADLAWSGPMRVIRDHAANPGSQLVSFGAVVMRDPFLLVGGAPRPDFALRDLAGVTLGVVSEVPTPWWCLQHDLRRAGIAVSALRPVTGRGMAENVEAVVSGTLDAAQLFEPFVSLLESRGGHVWHAQGSRGPTSYTAFYAARPALTEKRAAMRAMVRGIAAMQRWLHAATPAEIATTVAPFFEDTDRAILQKAVARYLGLGIWSRTPHFPREAFETLEAAMLGVGAIPRAPGFDACVDETIVAEALA</sequence>
<evidence type="ECO:0000256" key="1">
    <source>
        <dbReference type="ARBA" id="ARBA00004418"/>
    </source>
</evidence>
<dbReference type="AlphaFoldDB" id="A0A317FDN0"/>
<reference evidence="7" key="1">
    <citation type="submission" date="2018-05" db="EMBL/GenBank/DDBJ databases">
        <authorList>
            <person name="Du Z."/>
            <person name="Wang X."/>
        </authorList>
    </citation>
    <scope>NUCLEOTIDE SEQUENCE [LARGE SCALE GENOMIC DNA]</scope>
    <source>
        <strain evidence="7">CQN31</strain>
    </source>
</reference>
<accession>A0A317FDN0</accession>
<dbReference type="EMBL" id="QGNA01000003">
    <property type="protein sequence ID" value="PWS36633.1"/>
    <property type="molecule type" value="Genomic_DNA"/>
</dbReference>
<comment type="caution">
    <text evidence="6">The sequence shown here is derived from an EMBL/GenBank/DDBJ whole genome shotgun (WGS) entry which is preliminary data.</text>
</comment>
<keyword evidence="3 4" id="KW-0732">Signal</keyword>
<evidence type="ECO:0000259" key="5">
    <source>
        <dbReference type="Pfam" id="PF09084"/>
    </source>
</evidence>
<dbReference type="PANTHER" id="PTHR30024">
    <property type="entry name" value="ALIPHATIC SULFONATES-BINDING PROTEIN-RELATED"/>
    <property type="match status" value="1"/>
</dbReference>